<dbReference type="AlphaFoldDB" id="A0A8J6NAJ1"/>
<reference evidence="8 9" key="1">
    <citation type="submission" date="2020-08" db="EMBL/GenBank/DDBJ databases">
        <title>Bridging the membrane lipid divide: bacteria of the FCB group superphylum have the potential to synthesize archaeal ether lipids.</title>
        <authorList>
            <person name="Villanueva L."/>
            <person name="Von Meijenfeldt F.A.B."/>
            <person name="Westbye A.B."/>
            <person name="Yadav S."/>
            <person name="Hopmans E.C."/>
            <person name="Dutilh B.E."/>
            <person name="Sinninghe Damste J.S."/>
        </authorList>
    </citation>
    <scope>NUCLEOTIDE SEQUENCE [LARGE SCALE GENOMIC DNA]</scope>
    <source>
        <strain evidence="8">NIOZ-UU81</strain>
    </source>
</reference>
<keyword evidence="4" id="KW-0238">DNA-binding</keyword>
<dbReference type="SUPFAM" id="SSF46785">
    <property type="entry name" value="Winged helix' DNA-binding domain"/>
    <property type="match status" value="1"/>
</dbReference>
<evidence type="ECO:0000256" key="3">
    <source>
        <dbReference type="ARBA" id="ARBA00023015"/>
    </source>
</evidence>
<proteinExistence type="predicted"/>
<dbReference type="InterPro" id="IPR036390">
    <property type="entry name" value="WH_DNA-bd_sf"/>
</dbReference>
<dbReference type="InterPro" id="IPR039420">
    <property type="entry name" value="WalR-like"/>
</dbReference>
<feature type="domain" description="Response regulatory" evidence="7">
    <location>
        <begin position="3"/>
        <end position="117"/>
    </location>
</feature>
<dbReference type="InterPro" id="IPR011991">
    <property type="entry name" value="ArsR-like_HTH"/>
</dbReference>
<feature type="modified residue" description="4-aspartylphosphate" evidence="6">
    <location>
        <position position="52"/>
    </location>
</feature>
<keyword evidence="2" id="KW-0902">Two-component regulatory system</keyword>
<evidence type="ECO:0000256" key="5">
    <source>
        <dbReference type="ARBA" id="ARBA00023163"/>
    </source>
</evidence>
<dbReference type="SMART" id="SM00448">
    <property type="entry name" value="REC"/>
    <property type="match status" value="1"/>
</dbReference>
<dbReference type="GO" id="GO:0000976">
    <property type="term" value="F:transcription cis-regulatory region binding"/>
    <property type="evidence" value="ECO:0007669"/>
    <property type="project" value="TreeGrafter"/>
</dbReference>
<keyword evidence="3" id="KW-0805">Transcription regulation</keyword>
<evidence type="ECO:0000256" key="2">
    <source>
        <dbReference type="ARBA" id="ARBA00023012"/>
    </source>
</evidence>
<dbReference type="InterPro" id="IPR001789">
    <property type="entry name" value="Sig_transdc_resp-reg_receiver"/>
</dbReference>
<comment type="caution">
    <text evidence="8">The sequence shown here is derived from an EMBL/GenBank/DDBJ whole genome shotgun (WGS) entry which is preliminary data.</text>
</comment>
<evidence type="ECO:0000256" key="6">
    <source>
        <dbReference type="PROSITE-ProRule" id="PRU00169"/>
    </source>
</evidence>
<dbReference type="InterPro" id="IPR001845">
    <property type="entry name" value="HTH_ArsR_DNA-bd_dom"/>
</dbReference>
<dbReference type="Pfam" id="PF00072">
    <property type="entry name" value="Response_reg"/>
    <property type="match status" value="1"/>
</dbReference>
<dbReference type="Gene3D" id="3.40.50.2300">
    <property type="match status" value="1"/>
</dbReference>
<dbReference type="GO" id="GO:0000156">
    <property type="term" value="F:phosphorelay response regulator activity"/>
    <property type="evidence" value="ECO:0007669"/>
    <property type="project" value="TreeGrafter"/>
</dbReference>
<dbReference type="GO" id="GO:0005829">
    <property type="term" value="C:cytosol"/>
    <property type="evidence" value="ECO:0007669"/>
    <property type="project" value="TreeGrafter"/>
</dbReference>
<dbReference type="PANTHER" id="PTHR48111:SF1">
    <property type="entry name" value="TWO-COMPONENT RESPONSE REGULATOR ORR33"/>
    <property type="match status" value="1"/>
</dbReference>
<dbReference type="InterPro" id="IPR011006">
    <property type="entry name" value="CheY-like_superfamily"/>
</dbReference>
<dbReference type="SUPFAM" id="SSF52172">
    <property type="entry name" value="CheY-like"/>
    <property type="match status" value="1"/>
</dbReference>
<dbReference type="Pfam" id="PF24038">
    <property type="entry name" value="DUF7347"/>
    <property type="match status" value="1"/>
</dbReference>
<evidence type="ECO:0000256" key="4">
    <source>
        <dbReference type="ARBA" id="ARBA00023125"/>
    </source>
</evidence>
<evidence type="ECO:0000256" key="1">
    <source>
        <dbReference type="ARBA" id="ARBA00022553"/>
    </source>
</evidence>
<sequence length="214" mass="24428">MEQILVIDDDDDLRTTIIEVLEQEGLTAHPAENADLALNLLKKHPYHLVLLDMVMPGTDGMTAIPLIRQQAPRTRIIAMTAFSSAENAVQAMQRGADDYLVKPFKIDALMLSIRQNLQEARFQECHKDTDMDDVFQGLSNVLRRQILIFLHRQGMTRFMDLVRALEVEDHTKVNFHLKVLREVGFIEQNAHKQYSLTNSGERAAECLSFISKNI</sequence>
<dbReference type="CDD" id="cd00090">
    <property type="entry name" value="HTH_ARSR"/>
    <property type="match status" value="1"/>
</dbReference>
<accession>A0A8J6NAJ1</accession>
<dbReference type="GO" id="GO:0003700">
    <property type="term" value="F:DNA-binding transcription factor activity"/>
    <property type="evidence" value="ECO:0007669"/>
    <property type="project" value="InterPro"/>
</dbReference>
<dbReference type="SMART" id="SM00418">
    <property type="entry name" value="HTH_ARSR"/>
    <property type="match status" value="1"/>
</dbReference>
<evidence type="ECO:0000259" key="7">
    <source>
        <dbReference type="PROSITE" id="PS50110"/>
    </source>
</evidence>
<evidence type="ECO:0000313" key="8">
    <source>
        <dbReference type="EMBL" id="MBC8208166.1"/>
    </source>
</evidence>
<gene>
    <name evidence="8" type="ORF">H8E79_03225</name>
</gene>
<dbReference type="InterPro" id="IPR055771">
    <property type="entry name" value="DUF7347"/>
</dbReference>
<evidence type="ECO:0000313" key="9">
    <source>
        <dbReference type="Proteomes" id="UP000599024"/>
    </source>
</evidence>
<dbReference type="PROSITE" id="PS50110">
    <property type="entry name" value="RESPONSE_REGULATORY"/>
    <property type="match status" value="1"/>
</dbReference>
<keyword evidence="1 6" id="KW-0597">Phosphoprotein</keyword>
<dbReference type="EMBL" id="JACNLK010000029">
    <property type="protein sequence ID" value="MBC8208166.1"/>
    <property type="molecule type" value="Genomic_DNA"/>
</dbReference>
<keyword evidence="5" id="KW-0804">Transcription</keyword>
<dbReference type="PANTHER" id="PTHR48111">
    <property type="entry name" value="REGULATOR OF RPOS"/>
    <property type="match status" value="1"/>
</dbReference>
<organism evidence="8 9">
    <name type="scientific">Candidatus Desulfatifera sulfidica</name>
    <dbReference type="NCBI Taxonomy" id="2841691"/>
    <lineage>
        <taxon>Bacteria</taxon>
        <taxon>Pseudomonadati</taxon>
        <taxon>Thermodesulfobacteriota</taxon>
        <taxon>Desulfobulbia</taxon>
        <taxon>Desulfobulbales</taxon>
        <taxon>Desulfobulbaceae</taxon>
        <taxon>Candidatus Desulfatifera</taxon>
    </lineage>
</organism>
<dbReference type="Proteomes" id="UP000599024">
    <property type="component" value="Unassembled WGS sequence"/>
</dbReference>
<protein>
    <submittedName>
        <fullName evidence="8">Response regulator</fullName>
    </submittedName>
</protein>
<name>A0A8J6NAJ1_9BACT</name>
<dbReference type="Gene3D" id="1.10.10.10">
    <property type="entry name" value="Winged helix-like DNA-binding domain superfamily/Winged helix DNA-binding domain"/>
    <property type="match status" value="1"/>
</dbReference>
<dbReference type="GO" id="GO:0032993">
    <property type="term" value="C:protein-DNA complex"/>
    <property type="evidence" value="ECO:0007669"/>
    <property type="project" value="TreeGrafter"/>
</dbReference>
<dbReference type="InterPro" id="IPR036388">
    <property type="entry name" value="WH-like_DNA-bd_sf"/>
</dbReference>
<dbReference type="CDD" id="cd17546">
    <property type="entry name" value="REC_hyHK_CKI1_RcsC-like"/>
    <property type="match status" value="1"/>
</dbReference>